<proteinExistence type="predicted"/>
<dbReference type="EMBL" id="JAQOTG010000015">
    <property type="protein sequence ID" value="MDE8564950.1"/>
    <property type="molecule type" value="Genomic_DNA"/>
</dbReference>
<name>A0ABD5IVU5_9BACL</name>
<dbReference type="RefSeq" id="WP_044742773.1">
    <property type="nucleotide sequence ID" value="NZ_JAGUQN010000017.1"/>
</dbReference>
<accession>A0ABD5IVU5</accession>
<dbReference type="Proteomes" id="UP001213979">
    <property type="component" value="Unassembled WGS sequence"/>
</dbReference>
<sequence>MFSPTFREELAKRVGQLVELETNDLFVSGILGGLKDNSIVVVEFTGYSNVTHFILIADINFIRFPIAS</sequence>
<evidence type="ECO:0000313" key="1">
    <source>
        <dbReference type="EMBL" id="MDE8564950.1"/>
    </source>
</evidence>
<reference evidence="1 3" key="1">
    <citation type="submission" date="2023-01" db="EMBL/GenBank/DDBJ databases">
        <title>Genome-based reclassification of Anoxybacillus geothermalis as a later heterotypic synonym of Anoxybacillus rupiensis.</title>
        <authorList>
            <person name="Inan Bektas K."/>
            <person name="Canakci S."/>
            <person name="Belduz A.A."/>
            <person name="Guler H.H."/>
        </authorList>
    </citation>
    <scope>NUCLEOTIDE SEQUENCE [LARGE SCALE GENOMIC DNA]</scope>
    <source>
        <strain evidence="1 3">DSM 17127</strain>
    </source>
</reference>
<comment type="caution">
    <text evidence="2">The sequence shown here is derived from an EMBL/GenBank/DDBJ whole genome shotgun (WGS) entry which is preliminary data.</text>
</comment>
<dbReference type="Proteomes" id="UP001339962">
    <property type="component" value="Unassembled WGS sequence"/>
</dbReference>
<keyword evidence="3" id="KW-1185">Reference proteome</keyword>
<dbReference type="AlphaFoldDB" id="A0ABD5IVU5"/>
<evidence type="ECO:0000313" key="2">
    <source>
        <dbReference type="EMBL" id="MED5052437.1"/>
    </source>
</evidence>
<dbReference type="EMBL" id="JARTLI010000020">
    <property type="protein sequence ID" value="MED5052437.1"/>
    <property type="molecule type" value="Genomic_DNA"/>
</dbReference>
<gene>
    <name evidence="2" type="ORF">P9850_11305</name>
    <name evidence="1" type="ORF">PNH38_13885</name>
</gene>
<evidence type="ECO:0008006" key="5">
    <source>
        <dbReference type="Google" id="ProtNLM"/>
    </source>
</evidence>
<organism evidence="2 4">
    <name type="scientific">Anoxybacteroides rupiense</name>
    <dbReference type="NCBI Taxonomy" id="311460"/>
    <lineage>
        <taxon>Bacteria</taxon>
        <taxon>Bacillati</taxon>
        <taxon>Bacillota</taxon>
        <taxon>Bacilli</taxon>
        <taxon>Bacillales</taxon>
        <taxon>Anoxybacillaceae</taxon>
        <taxon>Anoxybacteroides</taxon>
    </lineage>
</organism>
<protein>
    <recommendedName>
        <fullName evidence="5">DUF2642 domain-containing protein</fullName>
    </recommendedName>
</protein>
<reference evidence="2 4" key="2">
    <citation type="submission" date="2023-03" db="EMBL/GenBank/DDBJ databases">
        <title>Bacillus Genome Sequencing.</title>
        <authorList>
            <person name="Dunlap C."/>
        </authorList>
    </citation>
    <scope>NUCLEOTIDE SEQUENCE [LARGE SCALE GENOMIC DNA]</scope>
    <source>
        <strain evidence="2 4">NRS-38</strain>
    </source>
</reference>
<evidence type="ECO:0000313" key="3">
    <source>
        <dbReference type="Proteomes" id="UP001213979"/>
    </source>
</evidence>
<evidence type="ECO:0000313" key="4">
    <source>
        <dbReference type="Proteomes" id="UP001339962"/>
    </source>
</evidence>